<dbReference type="Proteomes" id="UP000611629">
    <property type="component" value="Unassembled WGS sequence"/>
</dbReference>
<accession>A0A974BK32</accession>
<evidence type="ECO:0000313" key="2">
    <source>
        <dbReference type="EMBL" id="NYB74643.1"/>
    </source>
</evidence>
<reference evidence="2" key="1">
    <citation type="submission" date="2020-07" db="EMBL/GenBank/DDBJ databases">
        <title>Genomic analysis of a strain of Sedimentibacter Hydroxybenzoicus DSM7310.</title>
        <authorList>
            <person name="Ma S."/>
        </authorList>
    </citation>
    <scope>NUCLEOTIDE SEQUENCE</scope>
    <source>
        <strain evidence="2">DSM 7310</strain>
    </source>
</reference>
<sequence>MERKNILEKLGLIEKVENESQVNNSNEDIAEEQIAKTEIEKPQFTEVIKNKIQDDVKKAETEAETIVIGGDDSDPISVVKRKKLLKIDEIYRNFDILTEGINSLAIVESFQKALPDYLPTDVKRQSILNIIASSNVKVESLLRDGNDKLRCLNDFSEAFTKESNEVVSDFEKEIKRLNEKINNYKTAIDNMKKLHTEQDFTVKYEIEKINNILQFIEPEK</sequence>
<dbReference type="AlphaFoldDB" id="A0A974BK32"/>
<dbReference type="RefSeq" id="WP_179238345.1">
    <property type="nucleotide sequence ID" value="NZ_JACBNQ010000011.1"/>
</dbReference>
<gene>
    <name evidence="2" type="ORF">HZF24_10900</name>
</gene>
<keyword evidence="3" id="KW-1185">Reference proteome</keyword>
<feature type="coiled-coil region" evidence="1">
    <location>
        <begin position="160"/>
        <end position="194"/>
    </location>
</feature>
<organism evidence="2 3">
    <name type="scientific">Sedimentibacter hydroxybenzoicus DSM 7310</name>
    <dbReference type="NCBI Taxonomy" id="1123245"/>
    <lineage>
        <taxon>Bacteria</taxon>
        <taxon>Bacillati</taxon>
        <taxon>Bacillota</taxon>
        <taxon>Tissierellia</taxon>
        <taxon>Sedimentibacter</taxon>
    </lineage>
</organism>
<evidence type="ECO:0000256" key="1">
    <source>
        <dbReference type="SAM" id="Coils"/>
    </source>
</evidence>
<name>A0A974BK32_SEDHY</name>
<keyword evidence="1" id="KW-0175">Coiled coil</keyword>
<comment type="caution">
    <text evidence="2">The sequence shown here is derived from an EMBL/GenBank/DDBJ whole genome shotgun (WGS) entry which is preliminary data.</text>
</comment>
<evidence type="ECO:0000313" key="3">
    <source>
        <dbReference type="Proteomes" id="UP000611629"/>
    </source>
</evidence>
<dbReference type="EMBL" id="JACBNQ010000011">
    <property type="protein sequence ID" value="NYB74643.1"/>
    <property type="molecule type" value="Genomic_DNA"/>
</dbReference>
<protein>
    <submittedName>
        <fullName evidence="2">Uncharacterized protein</fullName>
    </submittedName>
</protein>
<proteinExistence type="predicted"/>